<reference evidence="4" key="1">
    <citation type="journal article" date="2012" name="PLoS ONE">
        <title>Gene sets for utilization of primary and secondary nutrition supplies in the distal gut of endangered iberian lynx.</title>
        <authorList>
            <person name="Alcaide M."/>
            <person name="Messina E."/>
            <person name="Richter M."/>
            <person name="Bargiela R."/>
            <person name="Peplies J."/>
            <person name="Huws S.A."/>
            <person name="Newbold C.J."/>
            <person name="Golyshin P.N."/>
            <person name="Simon M.A."/>
            <person name="Lopez G."/>
            <person name="Yakimov M.M."/>
            <person name="Ferrer M."/>
        </authorList>
    </citation>
    <scope>NUCLEOTIDE SEQUENCE</scope>
</reference>
<dbReference type="EMBL" id="AMCI01003098">
    <property type="protein sequence ID" value="EJX01104.1"/>
    <property type="molecule type" value="Genomic_DNA"/>
</dbReference>
<protein>
    <submittedName>
        <fullName evidence="4">Tetratricopeptide repeat-containing protein</fullName>
    </submittedName>
</protein>
<comment type="caution">
    <text evidence="4">The sequence shown here is derived from an EMBL/GenBank/DDBJ whole genome shotgun (WGS) entry which is preliminary data.</text>
</comment>
<dbReference type="InterPro" id="IPR011990">
    <property type="entry name" value="TPR-like_helical_dom_sf"/>
</dbReference>
<name>J9G2P5_9ZZZZ</name>
<dbReference type="PANTHER" id="PTHR44858">
    <property type="entry name" value="TETRATRICOPEPTIDE REPEAT PROTEIN 6"/>
    <property type="match status" value="1"/>
</dbReference>
<keyword evidence="1" id="KW-0677">Repeat</keyword>
<keyword evidence="2" id="KW-0802">TPR repeat</keyword>
<feature type="region of interest" description="Disordered" evidence="3">
    <location>
        <begin position="1"/>
        <end position="28"/>
    </location>
</feature>
<evidence type="ECO:0000313" key="4">
    <source>
        <dbReference type="EMBL" id="EJX01104.1"/>
    </source>
</evidence>
<dbReference type="Gene3D" id="1.25.40.10">
    <property type="entry name" value="Tetratricopeptide repeat domain"/>
    <property type="match status" value="3"/>
</dbReference>
<proteinExistence type="predicted"/>
<dbReference type="SMART" id="SM00028">
    <property type="entry name" value="TPR"/>
    <property type="match status" value="7"/>
</dbReference>
<dbReference type="AlphaFoldDB" id="J9G2P5"/>
<dbReference type="PANTHER" id="PTHR44858:SF1">
    <property type="entry name" value="UDP-N-ACETYLGLUCOSAMINE--PEPTIDE N-ACETYLGLUCOSAMINYLTRANSFERASE SPINDLY-RELATED"/>
    <property type="match status" value="1"/>
</dbReference>
<dbReference type="Pfam" id="PF00515">
    <property type="entry name" value="TPR_1"/>
    <property type="match status" value="1"/>
</dbReference>
<dbReference type="PROSITE" id="PS50005">
    <property type="entry name" value="TPR"/>
    <property type="match status" value="5"/>
</dbReference>
<sequence>MGLFSSLFGGGSSSKDSDKENNQQTKNDQKNFEILKYDGIRAQRMGKLPYAIKCFEEAVALIEEAETLQLLTNAYLQANRLDEARQTLQRLTALTPTDLPPLLSLAHLCYMQEDYAGMNEACQKALALDSQHPQALYLAAKASIGLKNEIMALAQLTQAIVAQEDYTEAYLLRAELLWNLHQPKDATEDIEKLLTLNPDDEQALLLKGEMRQAVNEVPEAEACFQQVLSLNPFNEKAYVLLGNLYLSLKDLDKALAVYDEALEINPNFAQAYQERGRVKLLKGDKDGSMADLKKALELAPESEVHISGEYHNYEQPGKNIPF</sequence>
<evidence type="ECO:0000256" key="3">
    <source>
        <dbReference type="SAM" id="MobiDB-lite"/>
    </source>
</evidence>
<dbReference type="PROSITE" id="PS50293">
    <property type="entry name" value="TPR_REGION"/>
    <property type="match status" value="1"/>
</dbReference>
<dbReference type="SUPFAM" id="SSF48452">
    <property type="entry name" value="TPR-like"/>
    <property type="match status" value="1"/>
</dbReference>
<accession>J9G2P5</accession>
<organism evidence="4">
    <name type="scientific">gut metagenome</name>
    <dbReference type="NCBI Taxonomy" id="749906"/>
    <lineage>
        <taxon>unclassified sequences</taxon>
        <taxon>metagenomes</taxon>
        <taxon>organismal metagenomes</taxon>
    </lineage>
</organism>
<evidence type="ECO:0000256" key="1">
    <source>
        <dbReference type="ARBA" id="ARBA00022737"/>
    </source>
</evidence>
<dbReference type="Pfam" id="PF13181">
    <property type="entry name" value="TPR_8"/>
    <property type="match status" value="2"/>
</dbReference>
<feature type="compositionally biased region" description="Basic and acidic residues" evidence="3">
    <location>
        <begin position="15"/>
        <end position="28"/>
    </location>
</feature>
<dbReference type="Pfam" id="PF14559">
    <property type="entry name" value="TPR_19"/>
    <property type="match status" value="1"/>
</dbReference>
<dbReference type="InterPro" id="IPR019734">
    <property type="entry name" value="TPR_rpt"/>
</dbReference>
<evidence type="ECO:0000256" key="2">
    <source>
        <dbReference type="ARBA" id="ARBA00022803"/>
    </source>
</evidence>
<dbReference type="InterPro" id="IPR050498">
    <property type="entry name" value="Ycf3"/>
</dbReference>
<gene>
    <name evidence="4" type="ORF">EVA_10814</name>
</gene>